<dbReference type="SUPFAM" id="SSF49785">
    <property type="entry name" value="Galactose-binding domain-like"/>
    <property type="match status" value="1"/>
</dbReference>
<protein>
    <submittedName>
        <fullName evidence="8">S8 family serine peptidase</fullName>
    </submittedName>
</protein>
<dbReference type="AlphaFoldDB" id="A0A558QWB0"/>
<dbReference type="PROSITE" id="PS00137">
    <property type="entry name" value="SUBTILASE_HIS"/>
    <property type="match status" value="1"/>
</dbReference>
<dbReference type="PANTHER" id="PTHR43399:SF4">
    <property type="entry name" value="CELL WALL-ASSOCIATED PROTEASE"/>
    <property type="match status" value="1"/>
</dbReference>
<comment type="similarity">
    <text evidence="1 5">Belongs to the peptidase S8 family.</text>
</comment>
<gene>
    <name evidence="8" type="ORF">FOY91_16885</name>
</gene>
<keyword evidence="9" id="KW-1185">Reference proteome</keyword>
<evidence type="ECO:0000256" key="6">
    <source>
        <dbReference type="SAM" id="MobiDB-lite"/>
    </source>
</evidence>
<dbReference type="GO" id="GO:0004252">
    <property type="term" value="F:serine-type endopeptidase activity"/>
    <property type="evidence" value="ECO:0007669"/>
    <property type="project" value="UniProtKB-UniRule"/>
</dbReference>
<dbReference type="InterPro" id="IPR015500">
    <property type="entry name" value="Peptidase_S8_subtilisin-rel"/>
</dbReference>
<evidence type="ECO:0000256" key="4">
    <source>
        <dbReference type="ARBA" id="ARBA00022825"/>
    </source>
</evidence>
<dbReference type="PANTHER" id="PTHR43399">
    <property type="entry name" value="SUBTILISIN-RELATED"/>
    <property type="match status" value="1"/>
</dbReference>
<dbReference type="EMBL" id="VNIM01000088">
    <property type="protein sequence ID" value="TVV71405.1"/>
    <property type="molecule type" value="Genomic_DNA"/>
</dbReference>
<dbReference type="Proteomes" id="UP000318681">
    <property type="component" value="Unassembled WGS sequence"/>
</dbReference>
<dbReference type="SUPFAM" id="SSF52743">
    <property type="entry name" value="Subtilisin-like"/>
    <property type="match status" value="1"/>
</dbReference>
<dbReference type="InterPro" id="IPR034058">
    <property type="entry name" value="TagA/B/C/D_pept_dom"/>
</dbReference>
<proteinExistence type="inferred from homology"/>
<dbReference type="GO" id="GO:0006508">
    <property type="term" value="P:proteolysis"/>
    <property type="evidence" value="ECO:0007669"/>
    <property type="project" value="UniProtKB-KW"/>
</dbReference>
<evidence type="ECO:0000313" key="8">
    <source>
        <dbReference type="EMBL" id="TVV71405.1"/>
    </source>
</evidence>
<sequence>MSTITINGVSIDPDETPVTLSMRGSAQDATATNYILVQTDGPLQQSDRTALEATGATILEYAPENTFICRYEPTNLAPVRALPFVLWADVYLEGFKIAPELRTAGANTILSRMESATVETSMAQEPRAVTVVLHRDVDPEAVRAKLAEAARINPEDIQIAGRKIELVARPQIVERLARIDAVHHLEEGVCNKLFNTVALGIIGADRTHGQARLRGAGQIVAVCDTGFDKGSTTNVHPAFAGRVLKVIPLGRTSGNDPDGHGTHVAGSVLGDGNSPTMGGPVTGGAPGAQLVLQSVLDAKNGLGGIPADLKVLFAQAHAEGARIHTNSWGAAVAGRYTSNSEEVDEYVWNNRGMTILFAAGNEGIDGNANGVIDNGSIGSPGTAKNCITVGASENLRPAISKKWGAPWPQDYPANPIRDDLWADNPNGLAAFSSRGPTRNQRIKPDVVAPGTAILSTHSRDANVGSFWGPSNDREYCFMGGTSMATPIVAGCAAVVREFLGGEPSAALIKAMLINGAVNIAGQYTPAEAGPIPNFEEGFGRVDMPNTVGPLPSDVSVEWFDEGPALQTGDEWTRDVALNQTGTLKVTLVWTDPPGEALQNDLDLILMGPSGEERHGNVAPGSSDFDRFNNVEQVEWTGLDAGTWTITVRAFRAALHPQNFALVVRTTILS</sequence>
<feature type="active site" description="Charge relay system" evidence="5">
    <location>
        <position position="482"/>
    </location>
</feature>
<feature type="active site" description="Charge relay system" evidence="5">
    <location>
        <position position="260"/>
    </location>
</feature>
<dbReference type="CDD" id="cd04842">
    <property type="entry name" value="Peptidases_S8_Kp43_protease"/>
    <property type="match status" value="1"/>
</dbReference>
<feature type="active site" description="Charge relay system" evidence="5">
    <location>
        <position position="224"/>
    </location>
</feature>
<dbReference type="Pfam" id="PF00082">
    <property type="entry name" value="Peptidase_S8"/>
    <property type="match status" value="1"/>
</dbReference>
<evidence type="ECO:0000256" key="5">
    <source>
        <dbReference type="PROSITE-ProRule" id="PRU01240"/>
    </source>
</evidence>
<evidence type="ECO:0000313" key="9">
    <source>
        <dbReference type="Proteomes" id="UP000318681"/>
    </source>
</evidence>
<evidence type="ECO:0000256" key="3">
    <source>
        <dbReference type="ARBA" id="ARBA00022801"/>
    </source>
</evidence>
<keyword evidence="3 5" id="KW-0378">Hydrolase</keyword>
<dbReference type="InterPro" id="IPR008979">
    <property type="entry name" value="Galactose-bd-like_sf"/>
</dbReference>
<feature type="domain" description="Peptidase S8/S53" evidence="7">
    <location>
        <begin position="215"/>
        <end position="539"/>
    </location>
</feature>
<keyword evidence="4 5" id="KW-0720">Serine protease</keyword>
<dbReference type="InterPro" id="IPR000209">
    <property type="entry name" value="Peptidase_S8/S53_dom"/>
</dbReference>
<dbReference type="PRINTS" id="PR00723">
    <property type="entry name" value="SUBTILISIN"/>
</dbReference>
<name>A0A558QWB0_9SPHN</name>
<feature type="region of interest" description="Disordered" evidence="6">
    <location>
        <begin position="253"/>
        <end position="279"/>
    </location>
</feature>
<evidence type="ECO:0000256" key="1">
    <source>
        <dbReference type="ARBA" id="ARBA00011073"/>
    </source>
</evidence>
<dbReference type="RefSeq" id="WP_145154478.1">
    <property type="nucleotide sequence ID" value="NZ_VNIM01000088.1"/>
</dbReference>
<dbReference type="OrthoDB" id="9816306at2"/>
<evidence type="ECO:0000256" key="2">
    <source>
        <dbReference type="ARBA" id="ARBA00022670"/>
    </source>
</evidence>
<dbReference type="InterPro" id="IPR023828">
    <property type="entry name" value="Peptidase_S8_Ser-AS"/>
</dbReference>
<dbReference type="PROSITE" id="PS00138">
    <property type="entry name" value="SUBTILASE_SER"/>
    <property type="match status" value="1"/>
</dbReference>
<evidence type="ECO:0000259" key="7">
    <source>
        <dbReference type="Pfam" id="PF00082"/>
    </source>
</evidence>
<organism evidence="8 9">
    <name type="scientific">Alterirhizorhabdus solaris</name>
    <dbReference type="NCBI Taxonomy" id="2529389"/>
    <lineage>
        <taxon>Bacteria</taxon>
        <taxon>Pseudomonadati</taxon>
        <taxon>Pseudomonadota</taxon>
        <taxon>Alphaproteobacteria</taxon>
        <taxon>Sphingomonadales</taxon>
        <taxon>Rhizorhabdaceae</taxon>
        <taxon>Alterirhizorhabdus</taxon>
    </lineage>
</organism>
<dbReference type="Gene3D" id="2.60.120.380">
    <property type="match status" value="1"/>
</dbReference>
<dbReference type="PROSITE" id="PS51892">
    <property type="entry name" value="SUBTILASE"/>
    <property type="match status" value="1"/>
</dbReference>
<comment type="caution">
    <text evidence="8">The sequence shown here is derived from an EMBL/GenBank/DDBJ whole genome shotgun (WGS) entry which is preliminary data.</text>
</comment>
<dbReference type="InterPro" id="IPR036852">
    <property type="entry name" value="Peptidase_S8/S53_dom_sf"/>
</dbReference>
<dbReference type="InterPro" id="IPR051048">
    <property type="entry name" value="Peptidase_S8/S53_subtilisin"/>
</dbReference>
<keyword evidence="2 5" id="KW-0645">Protease</keyword>
<dbReference type="InterPro" id="IPR022398">
    <property type="entry name" value="Peptidase_S8_His-AS"/>
</dbReference>
<accession>A0A558QWB0</accession>
<dbReference type="Gene3D" id="3.40.50.200">
    <property type="entry name" value="Peptidase S8/S53 domain"/>
    <property type="match status" value="1"/>
</dbReference>
<reference evidence="8 9" key="1">
    <citation type="submission" date="2019-07" db="EMBL/GenBank/DDBJ databases">
        <title>Sphingomonas solaris sp. nov., isolated from a solar panel from Boston, Massachusetts.</title>
        <authorList>
            <person name="Tanner K."/>
            <person name="Pascual J."/>
            <person name="Mancuso C."/>
            <person name="Pereto J."/>
            <person name="Khalil A."/>
            <person name="Vilanova C."/>
        </authorList>
    </citation>
    <scope>NUCLEOTIDE SEQUENCE [LARGE SCALE GENOMIC DNA]</scope>
    <source>
        <strain evidence="8 9">R4DWN</strain>
    </source>
</reference>